<evidence type="ECO:0000256" key="2">
    <source>
        <dbReference type="ARBA" id="ARBA00010604"/>
    </source>
</evidence>
<dbReference type="PANTHER" id="PTHR12443:SF9">
    <property type="entry name" value="TRANSLOCATION PROTEIN SEC62"/>
    <property type="match status" value="1"/>
</dbReference>
<feature type="transmembrane region" description="Helical" evidence="12">
    <location>
        <begin position="186"/>
        <end position="212"/>
    </location>
</feature>
<dbReference type="GO" id="GO:0005789">
    <property type="term" value="C:endoplasmic reticulum membrane"/>
    <property type="evidence" value="ECO:0007669"/>
    <property type="project" value="UniProtKB-SubCell"/>
</dbReference>
<feature type="transmembrane region" description="Helical" evidence="12">
    <location>
        <begin position="219"/>
        <end position="239"/>
    </location>
</feature>
<dbReference type="Proteomes" id="UP000009168">
    <property type="component" value="Unassembled WGS sequence"/>
</dbReference>
<evidence type="ECO:0000256" key="9">
    <source>
        <dbReference type="ARBA" id="ARBA00023010"/>
    </source>
</evidence>
<evidence type="ECO:0000256" key="4">
    <source>
        <dbReference type="ARBA" id="ARBA00022448"/>
    </source>
</evidence>
<feature type="compositionally biased region" description="Polar residues" evidence="11">
    <location>
        <begin position="343"/>
        <end position="354"/>
    </location>
</feature>
<dbReference type="PANTHER" id="PTHR12443">
    <property type="entry name" value="TRANSLOCATION PROTEIN SEC62"/>
    <property type="match status" value="1"/>
</dbReference>
<proteinExistence type="inferred from homology"/>
<evidence type="ECO:0000256" key="8">
    <source>
        <dbReference type="ARBA" id="ARBA00022989"/>
    </source>
</evidence>
<evidence type="ECO:0000313" key="13">
    <source>
        <dbReference type="EMBL" id="EAR99754.1"/>
    </source>
</evidence>
<dbReference type="OrthoDB" id="200187at2759"/>
<feature type="region of interest" description="Disordered" evidence="11">
    <location>
        <begin position="316"/>
        <end position="354"/>
    </location>
</feature>
<keyword evidence="7" id="KW-0653">Protein transport</keyword>
<keyword evidence="6" id="KW-0256">Endoplasmic reticulum</keyword>
<evidence type="ECO:0000256" key="7">
    <source>
        <dbReference type="ARBA" id="ARBA00022927"/>
    </source>
</evidence>
<comment type="subcellular location">
    <subcellularLocation>
        <location evidence="1">Endoplasmic reticulum membrane</location>
        <topology evidence="1">Multi-pass membrane protein</topology>
    </subcellularLocation>
</comment>
<dbReference type="AlphaFoldDB" id="Q23TF2"/>
<feature type="transmembrane region" description="Helical" evidence="12">
    <location>
        <begin position="160"/>
        <end position="180"/>
    </location>
</feature>
<keyword evidence="4" id="KW-0813">Transport</keyword>
<organism evidence="13 14">
    <name type="scientific">Tetrahymena thermophila (strain SB210)</name>
    <dbReference type="NCBI Taxonomy" id="312017"/>
    <lineage>
        <taxon>Eukaryota</taxon>
        <taxon>Sar</taxon>
        <taxon>Alveolata</taxon>
        <taxon>Ciliophora</taxon>
        <taxon>Intramacronucleata</taxon>
        <taxon>Oligohymenophorea</taxon>
        <taxon>Hymenostomatida</taxon>
        <taxon>Tetrahymenina</taxon>
        <taxon>Tetrahymenidae</taxon>
        <taxon>Tetrahymena</taxon>
    </lineage>
</organism>
<evidence type="ECO:0000256" key="3">
    <source>
        <dbReference type="ARBA" id="ARBA00021257"/>
    </source>
</evidence>
<dbReference type="Pfam" id="PF03839">
    <property type="entry name" value="Sec62"/>
    <property type="match status" value="1"/>
</dbReference>
<name>Q23TF2_TETTS</name>
<dbReference type="RefSeq" id="XP_001019999.1">
    <property type="nucleotide sequence ID" value="XM_001019999.1"/>
</dbReference>
<keyword evidence="10 12" id="KW-0472">Membrane</keyword>
<evidence type="ECO:0000256" key="6">
    <source>
        <dbReference type="ARBA" id="ARBA00022824"/>
    </source>
</evidence>
<dbReference type="GO" id="GO:0031204">
    <property type="term" value="P:post-translational protein targeting to membrane, translocation"/>
    <property type="evidence" value="ECO:0007669"/>
    <property type="project" value="TreeGrafter"/>
</dbReference>
<evidence type="ECO:0000256" key="5">
    <source>
        <dbReference type="ARBA" id="ARBA00022692"/>
    </source>
</evidence>
<evidence type="ECO:0000256" key="1">
    <source>
        <dbReference type="ARBA" id="ARBA00004477"/>
    </source>
</evidence>
<dbReference type="EMBL" id="GG662636">
    <property type="protein sequence ID" value="EAR99754.1"/>
    <property type="molecule type" value="Genomic_DNA"/>
</dbReference>
<dbReference type="STRING" id="312017.Q23TF2"/>
<comment type="similarity">
    <text evidence="2">Belongs to the SEC62 family.</text>
</comment>
<dbReference type="OMA" id="QYKPIKG"/>
<feature type="region of interest" description="Disordered" evidence="11">
    <location>
        <begin position="1"/>
        <end position="20"/>
    </location>
</feature>
<sequence>MVKEDRERKRQQREQDVMKSEQAEKKKKLFSYSSFIEFLRNNNLRETNIILGQSRFNLFNGRQFAEILERHHNEIVEILKDYYDDESEALEGKKRVNLVNFLIQEHIIVKVEQTVQKSKIKTITDMYTASKQQQVEEDSQIISGFFVFNPHIKVQSKKNYVYMILILIGIALIILFPVWPISIKKLIFYISVVMLFVLLGLILVRTFLYFLVRIFGFDFYIFPNLFADVGFLDSFKPIIQLDQCNDSKLELLFRFVGFFIMGYVIYILSIERHSVKQFSTATFDDIIDWGYQKLEYVQPEAPHNSILHEIEKEDLEERLKQQNQNQEQHGTQFDEPQNDEQHGTQFDEPQNNDN</sequence>
<accession>Q23TF2</accession>
<keyword evidence="8 12" id="KW-1133">Transmembrane helix</keyword>
<feature type="transmembrane region" description="Helical" evidence="12">
    <location>
        <begin position="251"/>
        <end position="269"/>
    </location>
</feature>
<protein>
    <recommendedName>
        <fullName evidence="3">Translocation protein SEC62</fullName>
    </recommendedName>
</protein>
<gene>
    <name evidence="13" type="ORF">TTHERM_00666300</name>
</gene>
<keyword evidence="9" id="KW-0811">Translocation</keyword>
<dbReference type="KEGG" id="tet:TTHERM_00666300"/>
<dbReference type="GeneID" id="7827141"/>
<evidence type="ECO:0000256" key="10">
    <source>
        <dbReference type="ARBA" id="ARBA00023136"/>
    </source>
</evidence>
<evidence type="ECO:0000256" key="11">
    <source>
        <dbReference type="SAM" id="MobiDB-lite"/>
    </source>
</evidence>
<evidence type="ECO:0000313" key="14">
    <source>
        <dbReference type="Proteomes" id="UP000009168"/>
    </source>
</evidence>
<evidence type="ECO:0000256" key="12">
    <source>
        <dbReference type="SAM" id="Phobius"/>
    </source>
</evidence>
<dbReference type="InterPro" id="IPR004728">
    <property type="entry name" value="Sec62"/>
</dbReference>
<reference evidence="14" key="1">
    <citation type="journal article" date="2006" name="PLoS Biol.">
        <title>Macronuclear genome sequence of the ciliate Tetrahymena thermophila, a model eukaryote.</title>
        <authorList>
            <person name="Eisen J.A."/>
            <person name="Coyne R.S."/>
            <person name="Wu M."/>
            <person name="Wu D."/>
            <person name="Thiagarajan M."/>
            <person name="Wortman J.R."/>
            <person name="Badger J.H."/>
            <person name="Ren Q."/>
            <person name="Amedeo P."/>
            <person name="Jones K.M."/>
            <person name="Tallon L.J."/>
            <person name="Delcher A.L."/>
            <person name="Salzberg S.L."/>
            <person name="Silva J.C."/>
            <person name="Haas B.J."/>
            <person name="Majoros W.H."/>
            <person name="Farzad M."/>
            <person name="Carlton J.M."/>
            <person name="Smith R.K. Jr."/>
            <person name="Garg J."/>
            <person name="Pearlman R.E."/>
            <person name="Karrer K.M."/>
            <person name="Sun L."/>
            <person name="Manning G."/>
            <person name="Elde N.C."/>
            <person name="Turkewitz A.P."/>
            <person name="Asai D.J."/>
            <person name="Wilkes D.E."/>
            <person name="Wang Y."/>
            <person name="Cai H."/>
            <person name="Collins K."/>
            <person name="Stewart B.A."/>
            <person name="Lee S.R."/>
            <person name="Wilamowska K."/>
            <person name="Weinberg Z."/>
            <person name="Ruzzo W.L."/>
            <person name="Wloga D."/>
            <person name="Gaertig J."/>
            <person name="Frankel J."/>
            <person name="Tsao C.-C."/>
            <person name="Gorovsky M.A."/>
            <person name="Keeling P.J."/>
            <person name="Waller R.F."/>
            <person name="Patron N.J."/>
            <person name="Cherry J.M."/>
            <person name="Stover N.A."/>
            <person name="Krieger C.J."/>
            <person name="del Toro C."/>
            <person name="Ryder H.F."/>
            <person name="Williamson S.C."/>
            <person name="Barbeau R.A."/>
            <person name="Hamilton E.P."/>
            <person name="Orias E."/>
        </authorList>
    </citation>
    <scope>NUCLEOTIDE SEQUENCE [LARGE SCALE GENOMIC DNA]</scope>
    <source>
        <strain evidence="14">SB210</strain>
    </source>
</reference>
<dbReference type="InParanoid" id="Q23TF2"/>
<dbReference type="eggNOG" id="KOG2927">
    <property type="taxonomic scope" value="Eukaryota"/>
</dbReference>
<keyword evidence="14" id="KW-1185">Reference proteome</keyword>
<keyword evidence="5 12" id="KW-0812">Transmembrane</keyword>
<dbReference type="HOGENOM" id="CLU_784105_0_0_1"/>